<sequence length="123" mass="13493">MQILLKLMIIVSLLLAPFSGQAWEAMPVTPDQHMQHQISDQDMEGTHANHDCCDTEKAQVSANPHTNCDNSCGDCQHHCSSSASGLITAIQLQTNLSIFEQWPSLQAVPLSRQEGQLRPPMSA</sequence>
<evidence type="ECO:0000313" key="1">
    <source>
        <dbReference type="EMBL" id="RZQ56180.1"/>
    </source>
</evidence>
<accession>A0ACD2HI15</accession>
<proteinExistence type="predicted"/>
<protein>
    <submittedName>
        <fullName evidence="1">Uncharacterized protein</fullName>
    </submittedName>
</protein>
<name>A0ACD2HI15_9GAMM</name>
<organism evidence="1 2">
    <name type="scientific">Pseudidiomarina tainanensis</name>
    <dbReference type="NCBI Taxonomy" id="502365"/>
    <lineage>
        <taxon>Bacteria</taxon>
        <taxon>Pseudomonadati</taxon>
        <taxon>Pseudomonadota</taxon>
        <taxon>Gammaproteobacteria</taxon>
        <taxon>Alteromonadales</taxon>
        <taxon>Idiomarinaceae</taxon>
        <taxon>Pseudidiomarina</taxon>
    </lineage>
</organism>
<gene>
    <name evidence="1" type="ORF">CWI82_02400</name>
</gene>
<keyword evidence="2" id="KW-1185">Reference proteome</keyword>
<dbReference type="EMBL" id="PIQJ01000001">
    <property type="protein sequence ID" value="RZQ56180.1"/>
    <property type="molecule type" value="Genomic_DNA"/>
</dbReference>
<dbReference type="Proteomes" id="UP000293092">
    <property type="component" value="Unassembled WGS sequence"/>
</dbReference>
<reference evidence="1" key="1">
    <citation type="submission" date="2017-11" db="EMBL/GenBank/DDBJ databases">
        <title>Comparative genomic and phylogenomic analyses of the family Idiomarinaceae.</title>
        <authorList>
            <person name="Liu Y."/>
            <person name="Shao Z."/>
        </authorList>
    </citation>
    <scope>NUCLEOTIDE SEQUENCE</scope>
    <source>
        <strain evidence="1">PIN1</strain>
    </source>
</reference>
<evidence type="ECO:0000313" key="2">
    <source>
        <dbReference type="Proteomes" id="UP000293092"/>
    </source>
</evidence>
<comment type="caution">
    <text evidence="1">The sequence shown here is derived from an EMBL/GenBank/DDBJ whole genome shotgun (WGS) entry which is preliminary data.</text>
</comment>